<reference evidence="1 2" key="1">
    <citation type="journal article" date="2011" name="J. Bacteriol.">
        <title>Draft genome sequence of Caloramator australicus strain RC3T, a thermoanaerobe from the Great Artesian Basin of Australia.</title>
        <authorList>
            <person name="Ogg C.D."/>
            <person name="Patel B.K.C."/>
        </authorList>
    </citation>
    <scope>NUCLEOTIDE SEQUENCE [LARGE SCALE GENOMIC DNA]</scope>
    <source>
        <strain evidence="1 2">RC3</strain>
    </source>
</reference>
<dbReference type="Proteomes" id="UP000007652">
    <property type="component" value="Unassembled WGS sequence"/>
</dbReference>
<comment type="caution">
    <text evidence="1">The sequence shown here is derived from an EMBL/GenBank/DDBJ whole genome shotgun (WGS) entry which is preliminary data.</text>
</comment>
<protein>
    <recommendedName>
        <fullName evidence="3">DUF2357 domain-containing protein</fullName>
    </recommendedName>
</protein>
<organism evidence="1 2">
    <name type="scientific">Caloramator australicus RC3</name>
    <dbReference type="NCBI Taxonomy" id="857293"/>
    <lineage>
        <taxon>Bacteria</taxon>
        <taxon>Bacillati</taxon>
        <taxon>Bacillota</taxon>
        <taxon>Clostridia</taxon>
        <taxon>Eubacteriales</taxon>
        <taxon>Clostridiaceae</taxon>
        <taxon>Caloramator</taxon>
    </lineage>
</organism>
<evidence type="ECO:0008006" key="3">
    <source>
        <dbReference type="Google" id="ProtNLM"/>
    </source>
</evidence>
<dbReference type="OrthoDB" id="11970at2"/>
<evidence type="ECO:0000313" key="1">
    <source>
        <dbReference type="EMBL" id="CCJ34038.1"/>
    </source>
</evidence>
<proteinExistence type="predicted"/>
<name>I7LJY0_9CLOT</name>
<evidence type="ECO:0000313" key="2">
    <source>
        <dbReference type="Proteomes" id="UP000007652"/>
    </source>
</evidence>
<accession>I7LJY0</accession>
<dbReference type="RefSeq" id="WP_008909295.1">
    <property type="nucleotide sequence ID" value="NZ_CAKP01000100.1"/>
</dbReference>
<dbReference type="AlphaFoldDB" id="I7LJY0"/>
<gene>
    <name evidence="1" type="ORF">CAAU_1954</name>
</gene>
<sequence length="539" mass="63974">MGMHHNFGAAVVFTVDNFDKETIFRLDKFYDNIYEIKEKIVELKESSKVNVKFESSDENSYLEIKNIFNGQGEFIKINPNESQKLFEGLNKYSILLPGDHLVRIFYKGNYYYNIYSVNPRHVNELQLQFIRDYINSRIDGISYNLNTFAQINRIKKNIIKSNYLNVIKTYKENFIILVKLLDEIIKSPLTELEKAYMKGQNVKKQDIKTIRFSGRRNGGERLEIKKIPTLNSRENKILKAMLLNLYMELRDLEVFLNELKETKGDFNDYDFLIKDLRWMKNLLSKYINFFIDVDSTSKVIPLKSILMNSKYGKVYRLYRKLIDYKNYYQPNFKTTDLLYEYFVLLVVLDIIQKLGFNLEESDYKKLLSNKLNDEIPSGMGAIFTKGNLRLEVWYEKELYSLYQEALKNGSGFYTHASNKLPDIRIDFYKDNKYIKSYIIEVKYRRFGYLWSDIENNETMIQIKNYKTTVQYISKDLERPIFPIEKVIIIYPGQLDMDVLVEKEFGNYLFLQLKPKDASTIIGYDELTKILKQLINEPLT</sequence>
<dbReference type="STRING" id="857293.CAAU_1954"/>
<dbReference type="EMBL" id="CAKP01000100">
    <property type="protein sequence ID" value="CCJ34038.1"/>
    <property type="molecule type" value="Genomic_DNA"/>
</dbReference>
<keyword evidence="2" id="KW-1185">Reference proteome</keyword>
<dbReference type="eggNOG" id="ENOG50303VU">
    <property type="taxonomic scope" value="Bacteria"/>
</dbReference>